<accession>A0AAN9Y835</accession>
<evidence type="ECO:0000256" key="8">
    <source>
        <dbReference type="ARBA" id="ARBA00023134"/>
    </source>
</evidence>
<evidence type="ECO:0000256" key="5">
    <source>
        <dbReference type="ARBA" id="ARBA00022741"/>
    </source>
</evidence>
<evidence type="ECO:0000256" key="11">
    <source>
        <dbReference type="PIRSR" id="PIRSR606689-1"/>
    </source>
</evidence>
<protein>
    <recommendedName>
        <fullName evidence="3">leucine--tRNA ligase</fullName>
        <ecNumber evidence="3">6.1.1.4</ecNumber>
    </recommendedName>
    <alternativeName>
        <fullName evidence="10">Leucyl-tRNA synthetase</fullName>
    </alternativeName>
</protein>
<evidence type="ECO:0000313" key="14">
    <source>
        <dbReference type="EMBL" id="KAK7601924.1"/>
    </source>
</evidence>
<dbReference type="GO" id="GO:0005525">
    <property type="term" value="F:GTP binding"/>
    <property type="evidence" value="ECO:0007669"/>
    <property type="project" value="UniProtKB-KW"/>
</dbReference>
<dbReference type="PROSITE" id="PS00178">
    <property type="entry name" value="AA_TRNA_LIGASE_I"/>
    <property type="match status" value="1"/>
</dbReference>
<dbReference type="AlphaFoldDB" id="A0AAN9Y835"/>
<dbReference type="PANTHER" id="PTHR43740">
    <property type="entry name" value="LEUCYL-TRNA SYNTHETASE"/>
    <property type="match status" value="1"/>
</dbReference>
<dbReference type="InterPro" id="IPR001412">
    <property type="entry name" value="aa-tRNA-synth_I_CS"/>
</dbReference>
<dbReference type="GO" id="GO:0003924">
    <property type="term" value="F:GTPase activity"/>
    <property type="evidence" value="ECO:0007669"/>
    <property type="project" value="InterPro"/>
</dbReference>
<dbReference type="Pfam" id="PF00025">
    <property type="entry name" value="Arf"/>
    <property type="match status" value="1"/>
</dbReference>
<dbReference type="EMBL" id="JBBCAQ010000010">
    <property type="protein sequence ID" value="KAK7601924.1"/>
    <property type="molecule type" value="Genomic_DNA"/>
</dbReference>
<comment type="caution">
    <text evidence="14">The sequence shown here is derived from an EMBL/GenBank/DDBJ whole genome shotgun (WGS) entry which is preliminary data.</text>
</comment>
<name>A0AAN9Y835_9HEMI</name>
<dbReference type="InterPro" id="IPR014729">
    <property type="entry name" value="Rossmann-like_a/b/a_fold"/>
</dbReference>
<keyword evidence="6 12" id="KW-0067">ATP-binding</keyword>
<dbReference type="InterPro" id="IPR002300">
    <property type="entry name" value="aa-tRNA-synth_Ia"/>
</dbReference>
<dbReference type="Gene3D" id="1.10.730.10">
    <property type="entry name" value="Isoleucyl-tRNA Synthetase, Domain 1"/>
    <property type="match status" value="2"/>
</dbReference>
<proteinExistence type="inferred from homology"/>
<evidence type="ECO:0000256" key="10">
    <source>
        <dbReference type="ARBA" id="ARBA00030520"/>
    </source>
</evidence>
<evidence type="ECO:0000256" key="6">
    <source>
        <dbReference type="ARBA" id="ARBA00022840"/>
    </source>
</evidence>
<gene>
    <name evidence="14" type="ORF">V9T40_009365</name>
</gene>
<dbReference type="SUPFAM" id="SSF47323">
    <property type="entry name" value="Anticodon-binding domain of a subclass of class I aminoacyl-tRNA synthetases"/>
    <property type="match status" value="1"/>
</dbReference>
<dbReference type="Gene3D" id="3.40.50.620">
    <property type="entry name" value="HUPs"/>
    <property type="match status" value="2"/>
</dbReference>
<dbReference type="CDD" id="cd00812">
    <property type="entry name" value="LeuRS_core"/>
    <property type="match status" value="1"/>
</dbReference>
<dbReference type="Pfam" id="PF00133">
    <property type="entry name" value="tRNA-synt_1"/>
    <property type="match status" value="3"/>
</dbReference>
<dbReference type="GO" id="GO:0005759">
    <property type="term" value="C:mitochondrial matrix"/>
    <property type="evidence" value="ECO:0007669"/>
    <property type="project" value="UniProtKB-SubCell"/>
</dbReference>
<evidence type="ECO:0000313" key="15">
    <source>
        <dbReference type="Proteomes" id="UP001367676"/>
    </source>
</evidence>
<dbReference type="SUPFAM" id="SSF52540">
    <property type="entry name" value="P-loop containing nucleoside triphosphate hydrolases"/>
    <property type="match status" value="1"/>
</dbReference>
<keyword evidence="15" id="KW-1185">Reference proteome</keyword>
<keyword evidence="5 11" id="KW-0547">Nucleotide-binding</keyword>
<evidence type="ECO:0000256" key="7">
    <source>
        <dbReference type="ARBA" id="ARBA00022917"/>
    </source>
</evidence>
<comment type="similarity">
    <text evidence="2 12">Belongs to the class-I aminoacyl-tRNA synthetase family.</text>
</comment>
<dbReference type="Proteomes" id="UP001367676">
    <property type="component" value="Unassembled WGS sequence"/>
</dbReference>
<dbReference type="GO" id="GO:0032543">
    <property type="term" value="P:mitochondrial translation"/>
    <property type="evidence" value="ECO:0007669"/>
    <property type="project" value="TreeGrafter"/>
</dbReference>
<evidence type="ECO:0000256" key="2">
    <source>
        <dbReference type="ARBA" id="ARBA00005594"/>
    </source>
</evidence>
<dbReference type="InterPro" id="IPR009080">
    <property type="entry name" value="tRNAsynth_Ia_anticodon-bd"/>
</dbReference>
<dbReference type="GO" id="GO:0005524">
    <property type="term" value="F:ATP binding"/>
    <property type="evidence" value="ECO:0007669"/>
    <property type="project" value="UniProtKB-KW"/>
</dbReference>
<dbReference type="GO" id="GO:0004823">
    <property type="term" value="F:leucine-tRNA ligase activity"/>
    <property type="evidence" value="ECO:0007669"/>
    <property type="project" value="UniProtKB-EC"/>
</dbReference>
<dbReference type="PANTHER" id="PTHR43740:SF2">
    <property type="entry name" value="LEUCINE--TRNA LIGASE, MITOCHONDRIAL"/>
    <property type="match status" value="1"/>
</dbReference>
<dbReference type="FunFam" id="1.10.730.10:FF:000002">
    <property type="entry name" value="Leucine--tRNA ligase"/>
    <property type="match status" value="1"/>
</dbReference>
<comment type="subcellular location">
    <subcellularLocation>
        <location evidence="1">Mitochondrion matrix</location>
    </subcellularLocation>
</comment>
<dbReference type="EC" id="6.1.1.4" evidence="3"/>
<feature type="domain" description="Aminoacyl-tRNA synthetase class Ia" evidence="13">
    <location>
        <begin position="115"/>
        <end position="298"/>
    </location>
</feature>
<dbReference type="InterPro" id="IPR006689">
    <property type="entry name" value="Small_GTPase_ARF/SAR"/>
</dbReference>
<dbReference type="PROSITE" id="PS51417">
    <property type="entry name" value="ARF"/>
    <property type="match status" value="1"/>
</dbReference>
<feature type="domain" description="Aminoacyl-tRNA synthetase class Ia" evidence="13">
    <location>
        <begin position="657"/>
        <end position="693"/>
    </location>
</feature>
<feature type="domain" description="Aminoacyl-tRNA synthetase class Ia" evidence="13">
    <location>
        <begin position="461"/>
        <end position="620"/>
    </location>
</feature>
<dbReference type="SUPFAM" id="SSF52374">
    <property type="entry name" value="Nucleotidylyl transferase"/>
    <property type="match status" value="1"/>
</dbReference>
<evidence type="ECO:0000256" key="4">
    <source>
        <dbReference type="ARBA" id="ARBA00022598"/>
    </source>
</evidence>
<evidence type="ECO:0000256" key="3">
    <source>
        <dbReference type="ARBA" id="ARBA00013164"/>
    </source>
</evidence>
<sequence>MTDIVISFSYKLNVWDVGGQKSLRSYWKNYFECTDGVIWVVDSADKRRLEDCAEELHLLLQEEKCYKNTDYPEVQVNWFRDMYLTGNGNIPTKSAISNEIKKETEAYWFSVCQRDQYFDSNDIKKPKFYALSMFPYPSGSLHLGHVRVYTLSDVIARFHRMNGKNVFQPIGWDAFGLPAENAAIERAIPPLEWTSKNISHMKEQLKQLRCTFDWQTELTTCSPDYYKWTQYLFLKMYDAGLVYQKESLVNWDPIDCTVLAEEQVDTQGCSWRSGAKVEKRILKQWFIRTTKFSQSLYDGLNTRTLLDWDDIIVVQKNWIGKCDGYSFDFKIKKADRLSDTNCLNIWVHDPLSVLQAAFIAVRPNSFLDNMANHSKDQYGKIDLEVVNPFTNDCLPVYVSEEVPYPPERDVYVGVPSKSEFDSDFMKRMGIAPTPSKASYTREEICDLAQKWCIGGYPVSSKIQDWLISRQRYWGTPIPIIHCSNCGVQPVPYDELPVTLPPLQGDIELGKVLNDFLKLSNWKKTTCPKCKGEAFRDTDTMDTFVDSSWYYLRYTDVNNMNEPFNKNVAHKFLPVDLYVGGKEHAVLHLYYARFVSHFLYSIGLVEHQEPFQRLLCQGMVKGPTYKTKAGKYLKPCEILIEGKVTKSKETGEILQAVYEKMSKSKYNGVDPKDVIDEYGIDTTRLFLLFSASPKAHCEWNTELFSGVLKWQYRLWLTIQEFIAARENPTAFSNSDFNEEKENANLRQARNKSLSKATYNYLITQQLMSVIRALQELTSVLRGTSHQTKAYCEEFERALGTLIIVLTPLVPHFAATLWCGFSSAPRLSSTTNNEFGWEKNVFEQKWPRIDADCEVPLYCLINGKQKCIVPAKSGQLAAMIPEEALEIARRDPTIQRFYERSNISNLEFRNYDNLTADLNIIGKLKESEVKKSAKNEKI</sequence>
<evidence type="ECO:0000259" key="13">
    <source>
        <dbReference type="Pfam" id="PF00133"/>
    </source>
</evidence>
<keyword evidence="8 11" id="KW-0342">GTP-binding</keyword>
<dbReference type="InterPro" id="IPR002302">
    <property type="entry name" value="Leu-tRNA-ligase"/>
</dbReference>
<keyword evidence="9 12" id="KW-0030">Aminoacyl-tRNA synthetase</keyword>
<evidence type="ECO:0000256" key="9">
    <source>
        <dbReference type="ARBA" id="ARBA00023146"/>
    </source>
</evidence>
<keyword evidence="7 12" id="KW-0648">Protein biosynthesis</keyword>
<dbReference type="PRINTS" id="PR00985">
    <property type="entry name" value="TRNASYNTHLEU"/>
</dbReference>
<dbReference type="FunFam" id="3.40.50.620:FF:000003">
    <property type="entry name" value="Leucine--tRNA ligase"/>
    <property type="match status" value="1"/>
</dbReference>
<dbReference type="Gene3D" id="3.40.50.300">
    <property type="entry name" value="P-loop containing nucleotide triphosphate hydrolases"/>
    <property type="match status" value="1"/>
</dbReference>
<reference evidence="14 15" key="1">
    <citation type="submission" date="2024-03" db="EMBL/GenBank/DDBJ databases">
        <title>Adaptation during the transition from Ophiocordyceps entomopathogen to insect associate is accompanied by gene loss and intensified selection.</title>
        <authorList>
            <person name="Ward C.M."/>
            <person name="Onetto C.A."/>
            <person name="Borneman A.R."/>
        </authorList>
    </citation>
    <scope>NUCLEOTIDE SEQUENCE [LARGE SCALE GENOMIC DNA]</scope>
    <source>
        <strain evidence="14">AWRI1</strain>
        <tissue evidence="14">Single Adult Female</tissue>
    </source>
</reference>
<feature type="binding site" evidence="11">
    <location>
        <position position="19"/>
    </location>
    <ligand>
        <name>GTP</name>
        <dbReference type="ChEBI" id="CHEBI:37565"/>
    </ligand>
</feature>
<evidence type="ECO:0000256" key="12">
    <source>
        <dbReference type="RuleBase" id="RU363035"/>
    </source>
</evidence>
<dbReference type="GO" id="GO:0006429">
    <property type="term" value="P:leucyl-tRNA aminoacylation"/>
    <property type="evidence" value="ECO:0007669"/>
    <property type="project" value="InterPro"/>
</dbReference>
<organism evidence="14 15">
    <name type="scientific">Parthenolecanium corni</name>
    <dbReference type="NCBI Taxonomy" id="536013"/>
    <lineage>
        <taxon>Eukaryota</taxon>
        <taxon>Metazoa</taxon>
        <taxon>Ecdysozoa</taxon>
        <taxon>Arthropoda</taxon>
        <taxon>Hexapoda</taxon>
        <taxon>Insecta</taxon>
        <taxon>Pterygota</taxon>
        <taxon>Neoptera</taxon>
        <taxon>Paraneoptera</taxon>
        <taxon>Hemiptera</taxon>
        <taxon>Sternorrhyncha</taxon>
        <taxon>Coccoidea</taxon>
        <taxon>Coccidae</taxon>
        <taxon>Parthenolecanium</taxon>
    </lineage>
</organism>
<dbReference type="FunFam" id="3.40.50.620:FF:000100">
    <property type="entry name" value="probable leucine--tRNA ligase, mitochondrial"/>
    <property type="match status" value="1"/>
</dbReference>
<keyword evidence="4 12" id="KW-0436">Ligase</keyword>
<evidence type="ECO:0000256" key="1">
    <source>
        <dbReference type="ARBA" id="ARBA00004305"/>
    </source>
</evidence>
<dbReference type="InterPro" id="IPR027417">
    <property type="entry name" value="P-loop_NTPase"/>
</dbReference>